<evidence type="ECO:0008006" key="8">
    <source>
        <dbReference type="Google" id="ProtNLM"/>
    </source>
</evidence>
<evidence type="ECO:0000256" key="6">
    <source>
        <dbReference type="PROSITE-ProRule" id="PRU00708"/>
    </source>
</evidence>
<reference evidence="7" key="1">
    <citation type="submission" date="2018-02" db="EMBL/GenBank/DDBJ databases">
        <authorList>
            <person name="Cohen D.B."/>
            <person name="Kent A.D."/>
        </authorList>
    </citation>
    <scope>NUCLEOTIDE SEQUENCE</scope>
</reference>
<dbReference type="EMBL" id="OIVN01001961">
    <property type="protein sequence ID" value="SPC99317.1"/>
    <property type="molecule type" value="Genomic_DNA"/>
</dbReference>
<dbReference type="FunFam" id="1.25.40.10:FF:000394">
    <property type="entry name" value="Pentatricopeptide repeat-containing protein, mitochondrial"/>
    <property type="match status" value="1"/>
</dbReference>
<evidence type="ECO:0000256" key="1">
    <source>
        <dbReference type="ARBA" id="ARBA00004173"/>
    </source>
</evidence>
<comment type="subcellular location">
    <subcellularLocation>
        <location evidence="1">Mitochondrion</location>
    </subcellularLocation>
</comment>
<dbReference type="Pfam" id="PF01535">
    <property type="entry name" value="PPR"/>
    <property type="match status" value="3"/>
</dbReference>
<organism evidence="7">
    <name type="scientific">Fagus sylvatica</name>
    <name type="common">Beechnut</name>
    <dbReference type="NCBI Taxonomy" id="28930"/>
    <lineage>
        <taxon>Eukaryota</taxon>
        <taxon>Viridiplantae</taxon>
        <taxon>Streptophyta</taxon>
        <taxon>Embryophyta</taxon>
        <taxon>Tracheophyta</taxon>
        <taxon>Spermatophyta</taxon>
        <taxon>Magnoliopsida</taxon>
        <taxon>eudicotyledons</taxon>
        <taxon>Gunneridae</taxon>
        <taxon>Pentapetalae</taxon>
        <taxon>rosids</taxon>
        <taxon>fabids</taxon>
        <taxon>Fagales</taxon>
        <taxon>Fagaceae</taxon>
        <taxon>Fagus</taxon>
    </lineage>
</organism>
<evidence type="ECO:0000256" key="3">
    <source>
        <dbReference type="ARBA" id="ARBA00022737"/>
    </source>
</evidence>
<dbReference type="GO" id="GO:0005739">
    <property type="term" value="C:mitochondrion"/>
    <property type="evidence" value="ECO:0007669"/>
    <property type="project" value="UniProtKB-SubCell"/>
</dbReference>
<keyword evidence="5" id="KW-0496">Mitochondrion</keyword>
<dbReference type="Pfam" id="PF13812">
    <property type="entry name" value="PPR_3"/>
    <property type="match status" value="1"/>
</dbReference>
<accession>A0A2N9G9K3</accession>
<dbReference type="InterPro" id="IPR002885">
    <property type="entry name" value="PPR_rpt"/>
</dbReference>
<dbReference type="PROSITE" id="PS51375">
    <property type="entry name" value="PPR"/>
    <property type="match status" value="1"/>
</dbReference>
<dbReference type="PANTHER" id="PTHR45717">
    <property type="entry name" value="OS12G0527900 PROTEIN"/>
    <property type="match status" value="1"/>
</dbReference>
<proteinExistence type="inferred from homology"/>
<comment type="similarity">
    <text evidence="2">Belongs to the PPR family. P subfamily.</text>
</comment>
<dbReference type="InterPro" id="IPR011990">
    <property type="entry name" value="TPR-like_helical_dom_sf"/>
</dbReference>
<keyword evidence="3" id="KW-0677">Repeat</keyword>
<protein>
    <recommendedName>
        <fullName evidence="8">Pentacotripeptide-repeat region of PRORP domain-containing protein</fullName>
    </recommendedName>
</protein>
<evidence type="ECO:0000256" key="5">
    <source>
        <dbReference type="ARBA" id="ARBA00023128"/>
    </source>
</evidence>
<dbReference type="PANTHER" id="PTHR45717:SF38">
    <property type="entry name" value="PENTACOTRIPEPTIDE-REPEAT REGION OF PRORP DOMAIN-CONTAINING PROTEIN"/>
    <property type="match status" value="1"/>
</dbReference>
<gene>
    <name evidence="7" type="ORF">FSB_LOCUS27199</name>
</gene>
<dbReference type="Gene3D" id="1.25.40.10">
    <property type="entry name" value="Tetratricopeptide repeat domain"/>
    <property type="match status" value="2"/>
</dbReference>
<dbReference type="AlphaFoldDB" id="A0A2N9G9K3"/>
<dbReference type="SUPFAM" id="SSF81901">
    <property type="entry name" value="HCP-like"/>
    <property type="match status" value="1"/>
</dbReference>
<evidence type="ECO:0000313" key="7">
    <source>
        <dbReference type="EMBL" id="SPC99317.1"/>
    </source>
</evidence>
<dbReference type="GO" id="GO:0003729">
    <property type="term" value="F:mRNA binding"/>
    <property type="evidence" value="ECO:0007669"/>
    <property type="project" value="UniProtKB-ARBA"/>
</dbReference>
<name>A0A2N9G9K3_FAGSY</name>
<evidence type="ECO:0000256" key="2">
    <source>
        <dbReference type="ARBA" id="ARBA00007626"/>
    </source>
</evidence>
<keyword evidence="4" id="KW-0809">Transit peptide</keyword>
<sequence>MWSLRRAFHPLRKQGYCLEASRVFCAKPDTSSNVIGDRASICYPAHLISTRFLLVKSFHHTPIFGRIFMCSRSLCSETDARSSGDNLDVEDGVLEPETPATVDVMESKADEVDGEELASEPGFLDYDLSDTEKGVVGEDSHEKKASLEFCKAIMDAPIHSVASVLDKWFEEGNVLNRLSISKIIVGLRKRRMYGKALQFSKWLETTKQHELTEQDYASRLDLIAKVHGIQKAEKYIEKIPKSFTGELVYRTLLINCVHIINLKKAEAVFKKIKELEFPITVEACNQMIILYKRLDKRRIANILLLMEKENLKPSLFTYRLLLDTKGESKDLAGMEMLFETMKAEGVVPDIYVLTVLAKHYISGGLKDKAKIFVKEIEERKLEESTEARKALLPLYASLGNSDEVAKIWKECELDPTMSECIAAIGAWGKLGKVEEAEAVFEMMLQKWKKLSSRHYSALLKVYVNHKLLTKGKEFVKQMGDSGCWVGPWAWDALVRIYSDTGDVEKAASILHKAAQQNSVRPLFNTYMVVMEDYAKRGDIHNTEKLFLRMKQSGYTGRLKPFEILIQAYINAKAPVYGLRERMKAENVFPNKAFAQQLAEADVFRKDKPKKVFDLLD</sequence>
<evidence type="ECO:0000256" key="4">
    <source>
        <dbReference type="ARBA" id="ARBA00022946"/>
    </source>
</evidence>
<feature type="repeat" description="PPR" evidence="6">
    <location>
        <begin position="314"/>
        <end position="348"/>
    </location>
</feature>